<keyword evidence="3" id="KW-1185">Reference proteome</keyword>
<reference evidence="2 3" key="1">
    <citation type="submission" date="2017-12" db="EMBL/GenBank/DDBJ databases">
        <authorList>
            <person name="Hurst M.R.H."/>
        </authorList>
    </citation>
    <scope>NUCLEOTIDE SEQUENCE [LARGE SCALE GENOMIC DNA]</scope>
    <source>
        <strain evidence="2 3">BM15</strain>
    </source>
</reference>
<proteinExistence type="predicted"/>
<dbReference type="Proteomes" id="UP000233742">
    <property type="component" value="Chromosome"/>
</dbReference>
<accession>A0A2K9F3K4</accession>
<gene>
    <name evidence="2" type="ORF">CUV01_17675</name>
</gene>
<sequence>MRQFRLPIITAVAALAVTACVPITPMPGQAPPPVTAVPAVPAPPAPTGLDAASRAIARTTVNAELKRRYPSLNVAPLTDCIMNNATTAELVDIAQMTNAGVSGAADSVAAIVSRPATTQCIAGAAAAAQNTA</sequence>
<evidence type="ECO:0000313" key="3">
    <source>
        <dbReference type="Proteomes" id="UP000233742"/>
    </source>
</evidence>
<dbReference type="OrthoDB" id="7867642at2"/>
<dbReference type="EMBL" id="CP025408">
    <property type="protein sequence ID" value="AUH34962.1"/>
    <property type="molecule type" value="Genomic_DNA"/>
</dbReference>
<feature type="chain" id="PRO_5014927491" description="Succinate dehydrogenase" evidence="1">
    <location>
        <begin position="31"/>
        <end position="132"/>
    </location>
</feature>
<evidence type="ECO:0008006" key="4">
    <source>
        <dbReference type="Google" id="ProtNLM"/>
    </source>
</evidence>
<keyword evidence="1" id="KW-0732">Signal</keyword>
<dbReference type="PROSITE" id="PS51257">
    <property type="entry name" value="PROKAR_LIPOPROTEIN"/>
    <property type="match status" value="1"/>
</dbReference>
<protein>
    <recommendedName>
        <fullName evidence="4">Succinate dehydrogenase</fullName>
    </recommendedName>
</protein>
<dbReference type="RefSeq" id="WP_101461622.1">
    <property type="nucleotide sequence ID" value="NZ_CP025408.1"/>
</dbReference>
<name>A0A2K9F3K4_9RHOB</name>
<evidence type="ECO:0000313" key="2">
    <source>
        <dbReference type="EMBL" id="AUH34962.1"/>
    </source>
</evidence>
<dbReference type="AlphaFoldDB" id="A0A2K9F3K4"/>
<feature type="signal peptide" evidence="1">
    <location>
        <begin position="1"/>
        <end position="30"/>
    </location>
</feature>
<organism evidence="2 3">
    <name type="scientific">Paracoccus tegillarcae</name>
    <dbReference type="NCBI Taxonomy" id="1529068"/>
    <lineage>
        <taxon>Bacteria</taxon>
        <taxon>Pseudomonadati</taxon>
        <taxon>Pseudomonadota</taxon>
        <taxon>Alphaproteobacteria</taxon>
        <taxon>Rhodobacterales</taxon>
        <taxon>Paracoccaceae</taxon>
        <taxon>Paracoccus</taxon>
    </lineage>
</organism>
<dbReference type="KEGG" id="paro:CUV01_17675"/>
<evidence type="ECO:0000256" key="1">
    <source>
        <dbReference type="SAM" id="SignalP"/>
    </source>
</evidence>